<dbReference type="InterPro" id="IPR050389">
    <property type="entry name" value="LysR-type_TF"/>
</dbReference>
<evidence type="ECO:0000259" key="5">
    <source>
        <dbReference type="PROSITE" id="PS50931"/>
    </source>
</evidence>
<dbReference type="PROSITE" id="PS50931">
    <property type="entry name" value="HTH_LYSR"/>
    <property type="match status" value="1"/>
</dbReference>
<organism evidence="6 7">
    <name type="scientific">Vibrio hangzhouensis</name>
    <dbReference type="NCBI Taxonomy" id="462991"/>
    <lineage>
        <taxon>Bacteria</taxon>
        <taxon>Pseudomonadati</taxon>
        <taxon>Pseudomonadota</taxon>
        <taxon>Gammaproteobacteria</taxon>
        <taxon>Vibrionales</taxon>
        <taxon>Vibrionaceae</taxon>
        <taxon>Vibrio</taxon>
    </lineage>
</organism>
<evidence type="ECO:0000256" key="2">
    <source>
        <dbReference type="ARBA" id="ARBA00023015"/>
    </source>
</evidence>
<dbReference type="Pfam" id="PF00126">
    <property type="entry name" value="HTH_1"/>
    <property type="match status" value="1"/>
</dbReference>
<evidence type="ECO:0000313" key="6">
    <source>
        <dbReference type="EMBL" id="SEF41783.1"/>
    </source>
</evidence>
<proteinExistence type="inferred from homology"/>
<dbReference type="Proteomes" id="UP000236721">
    <property type="component" value="Unassembled WGS sequence"/>
</dbReference>
<dbReference type="OrthoDB" id="6402859at2"/>
<dbReference type="EMBL" id="FNVG01000001">
    <property type="protein sequence ID" value="SEF41783.1"/>
    <property type="molecule type" value="Genomic_DNA"/>
</dbReference>
<dbReference type="PANTHER" id="PTHR30118">
    <property type="entry name" value="HTH-TYPE TRANSCRIPTIONAL REGULATOR LEUO-RELATED"/>
    <property type="match status" value="1"/>
</dbReference>
<dbReference type="InterPro" id="IPR036388">
    <property type="entry name" value="WH-like_DNA-bd_sf"/>
</dbReference>
<evidence type="ECO:0000256" key="1">
    <source>
        <dbReference type="ARBA" id="ARBA00009437"/>
    </source>
</evidence>
<keyword evidence="3" id="KW-0238">DNA-binding</keyword>
<reference evidence="7" key="1">
    <citation type="submission" date="2016-10" db="EMBL/GenBank/DDBJ databases">
        <authorList>
            <person name="Varghese N."/>
            <person name="Submissions S."/>
        </authorList>
    </citation>
    <scope>NUCLEOTIDE SEQUENCE [LARGE SCALE GENOMIC DNA]</scope>
    <source>
        <strain evidence="7">CGMCC 1.7062</strain>
    </source>
</reference>
<keyword evidence="4" id="KW-0804">Transcription</keyword>
<evidence type="ECO:0000313" key="7">
    <source>
        <dbReference type="Proteomes" id="UP000236721"/>
    </source>
</evidence>
<dbReference type="Gene3D" id="1.10.10.10">
    <property type="entry name" value="Winged helix-like DNA-binding domain superfamily/Winged helix DNA-binding domain"/>
    <property type="match status" value="1"/>
</dbReference>
<dbReference type="SUPFAM" id="SSF46785">
    <property type="entry name" value="Winged helix' DNA-binding domain"/>
    <property type="match status" value="1"/>
</dbReference>
<dbReference type="InterPro" id="IPR036390">
    <property type="entry name" value="WH_DNA-bd_sf"/>
</dbReference>
<dbReference type="PANTHER" id="PTHR30118:SF14">
    <property type="entry name" value="LYSR FAMILY TRANSCRIPTIONAL REGULATOR"/>
    <property type="match status" value="1"/>
</dbReference>
<protein>
    <submittedName>
        <fullName evidence="6">Regulatory helix-turn-helix protein, lysR family</fullName>
    </submittedName>
</protein>
<dbReference type="RefSeq" id="WP_103878373.1">
    <property type="nucleotide sequence ID" value="NZ_FNVG01000001.1"/>
</dbReference>
<evidence type="ECO:0000256" key="3">
    <source>
        <dbReference type="ARBA" id="ARBA00023125"/>
    </source>
</evidence>
<comment type="similarity">
    <text evidence="1">Belongs to the LysR transcriptional regulatory family.</text>
</comment>
<dbReference type="GO" id="GO:0003700">
    <property type="term" value="F:DNA-binding transcription factor activity"/>
    <property type="evidence" value="ECO:0007669"/>
    <property type="project" value="InterPro"/>
</dbReference>
<dbReference type="InterPro" id="IPR000847">
    <property type="entry name" value="LysR_HTH_N"/>
</dbReference>
<dbReference type="GO" id="GO:0003677">
    <property type="term" value="F:DNA binding"/>
    <property type="evidence" value="ECO:0007669"/>
    <property type="project" value="UniProtKB-KW"/>
</dbReference>
<sequence length="272" mass="30672">MNDLNALRVFLTLMQTQSTLKAAKSLGRSQSYISKTLGQLRVDLDDPLFVRSSNGLTPTSYALSIQPKLEKALSEISDALKPAEFSPNNLDKITLHLVEPYLISCGKEIIDAIRAATSAPIELRQWSKVSESLLLTEQVDLAVHALTDKPQSIYQKYVHTGTGVLYGNLDGEYVKYVIPDFNEHIDLYKMLNSDAQATIFVDNHTLMTQLLDNCYTVRYYITEQPEKAQVQLDMALLTKASRRNEAKIQWLMALIEPILKRYTPAPYSKLSN</sequence>
<evidence type="ECO:0000256" key="4">
    <source>
        <dbReference type="ARBA" id="ARBA00023163"/>
    </source>
</evidence>
<keyword evidence="7" id="KW-1185">Reference proteome</keyword>
<keyword evidence="2" id="KW-0805">Transcription regulation</keyword>
<gene>
    <name evidence="6" type="ORF">SAMN04488244_101120</name>
</gene>
<dbReference type="AlphaFoldDB" id="A0A1H5RTV1"/>
<name>A0A1H5RTV1_9VIBR</name>
<feature type="domain" description="HTH lysR-type" evidence="5">
    <location>
        <begin position="1"/>
        <end position="59"/>
    </location>
</feature>
<accession>A0A1H5RTV1</accession>